<dbReference type="RefSeq" id="WP_221498479.1">
    <property type="nucleotide sequence ID" value="NZ_BAABJP010000010.1"/>
</dbReference>
<dbReference type="PANTHER" id="PTHR30055">
    <property type="entry name" value="HTH-TYPE TRANSCRIPTIONAL REGULATOR RUTR"/>
    <property type="match status" value="1"/>
</dbReference>
<gene>
    <name evidence="6" type="ORF">GCM10023321_28170</name>
</gene>
<keyword evidence="1" id="KW-0805">Transcription regulation</keyword>
<dbReference type="PRINTS" id="PR00455">
    <property type="entry name" value="HTHTETR"/>
</dbReference>
<name>A0ABP9Q334_9PSEU</name>
<protein>
    <submittedName>
        <fullName evidence="6">TetR/AcrR family transcriptional regulator</fullName>
    </submittedName>
</protein>
<dbReference type="InterPro" id="IPR041669">
    <property type="entry name" value="TetR_C_15"/>
</dbReference>
<feature type="DNA-binding region" description="H-T-H motif" evidence="4">
    <location>
        <begin position="41"/>
        <end position="60"/>
    </location>
</feature>
<keyword evidence="7" id="KW-1185">Reference proteome</keyword>
<dbReference type="SUPFAM" id="SSF46689">
    <property type="entry name" value="Homeodomain-like"/>
    <property type="match status" value="1"/>
</dbReference>
<evidence type="ECO:0000256" key="3">
    <source>
        <dbReference type="ARBA" id="ARBA00023163"/>
    </source>
</evidence>
<reference evidence="7" key="1">
    <citation type="journal article" date="2019" name="Int. J. Syst. Evol. Microbiol.">
        <title>The Global Catalogue of Microorganisms (GCM) 10K type strain sequencing project: providing services to taxonomists for standard genome sequencing and annotation.</title>
        <authorList>
            <consortium name="The Broad Institute Genomics Platform"/>
            <consortium name="The Broad Institute Genome Sequencing Center for Infectious Disease"/>
            <person name="Wu L."/>
            <person name="Ma J."/>
        </authorList>
    </citation>
    <scope>NUCLEOTIDE SEQUENCE [LARGE SCALE GENOMIC DNA]</scope>
    <source>
        <strain evidence="7">JCM 18303</strain>
    </source>
</reference>
<dbReference type="InterPro" id="IPR009057">
    <property type="entry name" value="Homeodomain-like_sf"/>
</dbReference>
<dbReference type="Gene3D" id="1.10.357.10">
    <property type="entry name" value="Tetracycline Repressor, domain 2"/>
    <property type="match status" value="1"/>
</dbReference>
<feature type="domain" description="HTH tetR-type" evidence="5">
    <location>
        <begin position="18"/>
        <end position="78"/>
    </location>
</feature>
<dbReference type="PROSITE" id="PS01081">
    <property type="entry name" value="HTH_TETR_1"/>
    <property type="match status" value="1"/>
</dbReference>
<dbReference type="PANTHER" id="PTHR30055:SF234">
    <property type="entry name" value="HTH-TYPE TRANSCRIPTIONAL REGULATOR BETI"/>
    <property type="match status" value="1"/>
</dbReference>
<dbReference type="EMBL" id="BAABJP010000010">
    <property type="protein sequence ID" value="GAA5155220.1"/>
    <property type="molecule type" value="Genomic_DNA"/>
</dbReference>
<organism evidence="6 7">
    <name type="scientific">Pseudonocardia eucalypti</name>
    <dbReference type="NCBI Taxonomy" id="648755"/>
    <lineage>
        <taxon>Bacteria</taxon>
        <taxon>Bacillati</taxon>
        <taxon>Actinomycetota</taxon>
        <taxon>Actinomycetes</taxon>
        <taxon>Pseudonocardiales</taxon>
        <taxon>Pseudonocardiaceae</taxon>
        <taxon>Pseudonocardia</taxon>
    </lineage>
</organism>
<dbReference type="InterPro" id="IPR023772">
    <property type="entry name" value="DNA-bd_HTH_TetR-type_CS"/>
</dbReference>
<dbReference type="Pfam" id="PF00440">
    <property type="entry name" value="TetR_N"/>
    <property type="match status" value="1"/>
</dbReference>
<comment type="caution">
    <text evidence="6">The sequence shown here is derived from an EMBL/GenBank/DDBJ whole genome shotgun (WGS) entry which is preliminary data.</text>
</comment>
<evidence type="ECO:0000256" key="2">
    <source>
        <dbReference type="ARBA" id="ARBA00023125"/>
    </source>
</evidence>
<proteinExistence type="predicted"/>
<sequence length="212" mass="23578">MAVRRRQSRREPKQARSREMVERIVAAGQAVLLDKGYDGVTTNHIAAAAGISPGSLYQYFPDKEAILTEVLERYTEGLRARISRAFLGTLTRPSVADSVRDNLNALLDAFSERADLLRVLVRQMPLSADNRHLAFRHQVDDLVVAALSSLPGVPDDRPLDAIAWVLVRTVEHATTSYVLERPPIARDAVVDELTALITGYLWSRLRVADARP</sequence>
<evidence type="ECO:0000259" key="5">
    <source>
        <dbReference type="PROSITE" id="PS50977"/>
    </source>
</evidence>
<accession>A0ABP9Q334</accession>
<dbReference type="Proteomes" id="UP001428817">
    <property type="component" value="Unassembled WGS sequence"/>
</dbReference>
<dbReference type="Pfam" id="PF17918">
    <property type="entry name" value="TetR_C_15"/>
    <property type="match status" value="1"/>
</dbReference>
<evidence type="ECO:0000313" key="7">
    <source>
        <dbReference type="Proteomes" id="UP001428817"/>
    </source>
</evidence>
<keyword evidence="3" id="KW-0804">Transcription</keyword>
<evidence type="ECO:0000256" key="1">
    <source>
        <dbReference type="ARBA" id="ARBA00023015"/>
    </source>
</evidence>
<dbReference type="InterPro" id="IPR001647">
    <property type="entry name" value="HTH_TetR"/>
</dbReference>
<evidence type="ECO:0000313" key="6">
    <source>
        <dbReference type="EMBL" id="GAA5155220.1"/>
    </source>
</evidence>
<dbReference type="InterPro" id="IPR050109">
    <property type="entry name" value="HTH-type_TetR-like_transc_reg"/>
</dbReference>
<dbReference type="PROSITE" id="PS50977">
    <property type="entry name" value="HTH_TETR_2"/>
    <property type="match status" value="1"/>
</dbReference>
<evidence type="ECO:0000256" key="4">
    <source>
        <dbReference type="PROSITE-ProRule" id="PRU00335"/>
    </source>
</evidence>
<keyword evidence="2 4" id="KW-0238">DNA-binding</keyword>